<dbReference type="InterPro" id="IPR036397">
    <property type="entry name" value="RNaseH_sf"/>
</dbReference>
<dbReference type="PANTHER" id="PTHR30231:SF4">
    <property type="entry name" value="PROTEIN NEN2"/>
    <property type="match status" value="1"/>
</dbReference>
<evidence type="ECO:0000259" key="4">
    <source>
        <dbReference type="SMART" id="SM00479"/>
    </source>
</evidence>
<dbReference type="CDD" id="cd06127">
    <property type="entry name" value="DEDDh"/>
    <property type="match status" value="1"/>
</dbReference>
<proteinExistence type="predicted"/>
<dbReference type="PANTHER" id="PTHR30231">
    <property type="entry name" value="DNA POLYMERASE III SUBUNIT EPSILON"/>
    <property type="match status" value="1"/>
</dbReference>
<dbReference type="InterPro" id="IPR012337">
    <property type="entry name" value="RNaseH-like_sf"/>
</dbReference>
<sequence length="196" mass="21735">MEIDTGRFWIIDVEGSGSSPPEIVELAMLQVDRLVLTENKRHWFVRPEHGIKPAATRIHGLTDDDVVGSPDIADIVDDIITWIEDTPIVGHNVKIEVDILSRSLPDWKPSSAIDTLKLTKILKPELASYGLANLGVEFGLADEAARRTDAKHHSALYDATLTALLMIHLLSPLPADERRRVLMEANILDPRQGSLL</sequence>
<dbReference type="SUPFAM" id="SSF53098">
    <property type="entry name" value="Ribonuclease H-like"/>
    <property type="match status" value="1"/>
</dbReference>
<dbReference type="GO" id="GO:0008408">
    <property type="term" value="F:3'-5' exonuclease activity"/>
    <property type="evidence" value="ECO:0007669"/>
    <property type="project" value="TreeGrafter"/>
</dbReference>
<keyword evidence="1" id="KW-0540">Nuclease</keyword>
<accession>A0A9X9Y1M6</accession>
<gene>
    <name evidence="5" type="ORF">J4G43_005875</name>
</gene>
<name>A0A9X9Y1M6_9BRAD</name>
<dbReference type="GO" id="GO:0003676">
    <property type="term" value="F:nucleic acid binding"/>
    <property type="evidence" value="ECO:0007669"/>
    <property type="project" value="InterPro"/>
</dbReference>
<evidence type="ECO:0000313" key="5">
    <source>
        <dbReference type="EMBL" id="UEM13820.1"/>
    </source>
</evidence>
<keyword evidence="3 5" id="KW-0269">Exonuclease</keyword>
<reference evidence="5 6" key="1">
    <citation type="journal article" date="2022" name="Int. J. Syst. Evol. Microbiol.">
        <title>Strains of Bradyrhizobium barranii sp. nov. associated with legumes native to Canada are symbionts of soybeans and belong to different subspecies (subsp. barranii subsp. nov. and subsp. apii subsp. nov.) and symbiovars (sv. glycinearum and sv. septentrionale).</title>
        <authorList>
            <person name="Bromfield E.S.P."/>
            <person name="Cloutier S."/>
            <person name="Wasai-Hara S."/>
            <person name="Minamisawa K."/>
        </authorList>
    </citation>
    <scope>NUCLEOTIDE SEQUENCE [LARGE SCALE GENOMIC DNA]</scope>
    <source>
        <strain evidence="5 6">144S4</strain>
    </source>
</reference>
<protein>
    <submittedName>
        <fullName evidence="5">3'-5' exonuclease</fullName>
    </submittedName>
</protein>
<dbReference type="Gene3D" id="3.30.420.10">
    <property type="entry name" value="Ribonuclease H-like superfamily/Ribonuclease H"/>
    <property type="match status" value="1"/>
</dbReference>
<dbReference type="RefSeq" id="WP_038945480.1">
    <property type="nucleotide sequence ID" value="NZ_CP086136.1"/>
</dbReference>
<dbReference type="KEGG" id="bban:J4G43_005875"/>
<dbReference type="SMART" id="SM00479">
    <property type="entry name" value="EXOIII"/>
    <property type="match status" value="1"/>
</dbReference>
<evidence type="ECO:0000313" key="6">
    <source>
        <dbReference type="Proteomes" id="UP000664702"/>
    </source>
</evidence>
<dbReference type="Pfam" id="PF00929">
    <property type="entry name" value="RNase_T"/>
    <property type="match status" value="1"/>
</dbReference>
<dbReference type="GO" id="GO:0006259">
    <property type="term" value="P:DNA metabolic process"/>
    <property type="evidence" value="ECO:0007669"/>
    <property type="project" value="UniProtKB-ARBA"/>
</dbReference>
<evidence type="ECO:0000256" key="2">
    <source>
        <dbReference type="ARBA" id="ARBA00022801"/>
    </source>
</evidence>
<dbReference type="InterPro" id="IPR013520">
    <property type="entry name" value="Ribonucl_H"/>
</dbReference>
<dbReference type="AlphaFoldDB" id="A0A9X9Y1M6"/>
<evidence type="ECO:0000256" key="3">
    <source>
        <dbReference type="ARBA" id="ARBA00022839"/>
    </source>
</evidence>
<dbReference type="EMBL" id="CP086136">
    <property type="protein sequence ID" value="UEM13820.1"/>
    <property type="molecule type" value="Genomic_DNA"/>
</dbReference>
<evidence type="ECO:0000256" key="1">
    <source>
        <dbReference type="ARBA" id="ARBA00022722"/>
    </source>
</evidence>
<organism evidence="5 6">
    <name type="scientific">Bradyrhizobium barranii subsp. barranii</name>
    <dbReference type="NCBI Taxonomy" id="2823807"/>
    <lineage>
        <taxon>Bacteria</taxon>
        <taxon>Pseudomonadati</taxon>
        <taxon>Pseudomonadota</taxon>
        <taxon>Alphaproteobacteria</taxon>
        <taxon>Hyphomicrobiales</taxon>
        <taxon>Nitrobacteraceae</taxon>
        <taxon>Bradyrhizobium</taxon>
        <taxon>Bradyrhizobium barranii</taxon>
    </lineage>
</organism>
<feature type="domain" description="Exonuclease" evidence="4">
    <location>
        <begin position="7"/>
        <end position="175"/>
    </location>
</feature>
<dbReference type="Proteomes" id="UP000664702">
    <property type="component" value="Chromosome"/>
</dbReference>
<keyword evidence="2" id="KW-0378">Hydrolase</keyword>